<reference evidence="1" key="2">
    <citation type="journal article" date="2015" name="Data Brief">
        <title>Shoot transcriptome of the giant reed, Arundo donax.</title>
        <authorList>
            <person name="Barrero R.A."/>
            <person name="Guerrero F.D."/>
            <person name="Moolhuijzen P."/>
            <person name="Goolsby J.A."/>
            <person name="Tidwell J."/>
            <person name="Bellgard S.E."/>
            <person name="Bellgard M.I."/>
        </authorList>
    </citation>
    <scope>NUCLEOTIDE SEQUENCE</scope>
    <source>
        <tissue evidence="1">Shoot tissue taken approximately 20 cm above the soil surface</tissue>
    </source>
</reference>
<dbReference type="EMBL" id="GBRH01269569">
    <property type="protein sequence ID" value="JAD28326.1"/>
    <property type="molecule type" value="Transcribed_RNA"/>
</dbReference>
<name>A0A0A8YPV1_ARUDO</name>
<sequence length="81" mass="9144">MSCYTQLLLSLLGEEEIQTKFSISLDMYTILRCRQNSRLEELGSSVASCLVRWFAAVAPGRMEVFYTAYTCLCAVIDVCQC</sequence>
<reference evidence="1" key="1">
    <citation type="submission" date="2014-09" db="EMBL/GenBank/DDBJ databases">
        <authorList>
            <person name="Magalhaes I.L.F."/>
            <person name="Oliveira U."/>
            <person name="Santos F.R."/>
            <person name="Vidigal T.H.D.A."/>
            <person name="Brescovit A.D."/>
            <person name="Santos A.J."/>
        </authorList>
    </citation>
    <scope>NUCLEOTIDE SEQUENCE</scope>
    <source>
        <tissue evidence="1">Shoot tissue taken approximately 20 cm above the soil surface</tissue>
    </source>
</reference>
<organism evidence="1">
    <name type="scientific">Arundo donax</name>
    <name type="common">Giant reed</name>
    <name type="synonym">Donax arundinaceus</name>
    <dbReference type="NCBI Taxonomy" id="35708"/>
    <lineage>
        <taxon>Eukaryota</taxon>
        <taxon>Viridiplantae</taxon>
        <taxon>Streptophyta</taxon>
        <taxon>Embryophyta</taxon>
        <taxon>Tracheophyta</taxon>
        <taxon>Spermatophyta</taxon>
        <taxon>Magnoliopsida</taxon>
        <taxon>Liliopsida</taxon>
        <taxon>Poales</taxon>
        <taxon>Poaceae</taxon>
        <taxon>PACMAD clade</taxon>
        <taxon>Arundinoideae</taxon>
        <taxon>Arundineae</taxon>
        <taxon>Arundo</taxon>
    </lineage>
</organism>
<protein>
    <submittedName>
        <fullName evidence="1">Uncharacterized protein</fullName>
    </submittedName>
</protein>
<dbReference type="AlphaFoldDB" id="A0A0A8YPV1"/>
<evidence type="ECO:0000313" key="1">
    <source>
        <dbReference type="EMBL" id="JAD28326.1"/>
    </source>
</evidence>
<proteinExistence type="predicted"/>
<accession>A0A0A8YPV1</accession>